<protein>
    <submittedName>
        <fullName evidence="3">S-adenosyl-L-methionine-dependent methyltransferase</fullName>
    </submittedName>
</protein>
<dbReference type="Gene3D" id="3.40.50.150">
    <property type="entry name" value="Vaccinia Virus protein VP39"/>
    <property type="match status" value="1"/>
</dbReference>
<evidence type="ECO:0000256" key="2">
    <source>
        <dbReference type="SAM" id="MobiDB-lite"/>
    </source>
</evidence>
<dbReference type="PANTHER" id="PTHR43591:SF105">
    <property type="entry name" value="METHYLTRANSFERASE DOMAIN-CONTAINING PROTEIN-RELATED"/>
    <property type="match status" value="1"/>
</dbReference>
<comment type="caution">
    <text evidence="3">The sequence shown here is derived from an EMBL/GenBank/DDBJ whole genome shotgun (WGS) entry which is preliminary data.</text>
</comment>
<dbReference type="PANTHER" id="PTHR43591">
    <property type="entry name" value="METHYLTRANSFERASE"/>
    <property type="match status" value="1"/>
</dbReference>
<accession>A0AA40AYM1</accession>
<dbReference type="Pfam" id="PF13489">
    <property type="entry name" value="Methyltransf_23"/>
    <property type="match status" value="1"/>
</dbReference>
<evidence type="ECO:0000313" key="3">
    <source>
        <dbReference type="EMBL" id="KAK0724419.1"/>
    </source>
</evidence>
<organism evidence="3 4">
    <name type="scientific">Lasiosphaeris hirsuta</name>
    <dbReference type="NCBI Taxonomy" id="260670"/>
    <lineage>
        <taxon>Eukaryota</taxon>
        <taxon>Fungi</taxon>
        <taxon>Dikarya</taxon>
        <taxon>Ascomycota</taxon>
        <taxon>Pezizomycotina</taxon>
        <taxon>Sordariomycetes</taxon>
        <taxon>Sordariomycetidae</taxon>
        <taxon>Sordariales</taxon>
        <taxon>Lasiosphaeriaceae</taxon>
        <taxon>Lasiosphaeris</taxon>
    </lineage>
</organism>
<name>A0AA40AYM1_9PEZI</name>
<gene>
    <name evidence="3" type="ORF">B0H67DRAFT_567896</name>
</gene>
<evidence type="ECO:0000313" key="4">
    <source>
        <dbReference type="Proteomes" id="UP001172102"/>
    </source>
</evidence>
<proteinExistence type="inferred from homology"/>
<dbReference type="AlphaFoldDB" id="A0AA40AYM1"/>
<dbReference type="SUPFAM" id="SSF53335">
    <property type="entry name" value="S-adenosyl-L-methionine-dependent methyltransferases"/>
    <property type="match status" value="1"/>
</dbReference>
<comment type="similarity">
    <text evidence="1">Belongs to the methyltransferase superfamily. LaeA methyltransferase family.</text>
</comment>
<dbReference type="InterPro" id="IPR029063">
    <property type="entry name" value="SAM-dependent_MTases_sf"/>
</dbReference>
<reference evidence="3" key="1">
    <citation type="submission" date="2023-06" db="EMBL/GenBank/DDBJ databases">
        <title>Genome-scale phylogeny and comparative genomics of the fungal order Sordariales.</title>
        <authorList>
            <consortium name="Lawrence Berkeley National Laboratory"/>
            <person name="Hensen N."/>
            <person name="Bonometti L."/>
            <person name="Westerberg I."/>
            <person name="Brannstrom I.O."/>
            <person name="Guillou S."/>
            <person name="Cros-Aarteil S."/>
            <person name="Calhoun S."/>
            <person name="Haridas S."/>
            <person name="Kuo A."/>
            <person name="Mondo S."/>
            <person name="Pangilinan J."/>
            <person name="Riley R."/>
            <person name="Labutti K."/>
            <person name="Andreopoulos B."/>
            <person name="Lipzen A."/>
            <person name="Chen C."/>
            <person name="Yanf M."/>
            <person name="Daum C."/>
            <person name="Ng V."/>
            <person name="Clum A."/>
            <person name="Steindorff A."/>
            <person name="Ohm R."/>
            <person name="Martin F."/>
            <person name="Silar P."/>
            <person name="Natvig D."/>
            <person name="Lalanne C."/>
            <person name="Gautier V."/>
            <person name="Ament-Velasquez S.L."/>
            <person name="Kruys A."/>
            <person name="Hutchinson M.I."/>
            <person name="Powell A.J."/>
            <person name="Barry K."/>
            <person name="Miller A.N."/>
            <person name="Grigoriev I.V."/>
            <person name="Debuchy R."/>
            <person name="Gladieux P."/>
            <person name="Thoren M.H."/>
            <person name="Johannesson H."/>
        </authorList>
    </citation>
    <scope>NUCLEOTIDE SEQUENCE</scope>
    <source>
        <strain evidence="3">SMH4607-1</strain>
    </source>
</reference>
<dbReference type="Proteomes" id="UP001172102">
    <property type="component" value="Unassembled WGS sequence"/>
</dbReference>
<evidence type="ECO:0000256" key="1">
    <source>
        <dbReference type="ARBA" id="ARBA00038158"/>
    </source>
</evidence>
<dbReference type="GO" id="GO:0008168">
    <property type="term" value="F:methyltransferase activity"/>
    <property type="evidence" value="ECO:0007669"/>
    <property type="project" value="UniProtKB-KW"/>
</dbReference>
<keyword evidence="4" id="KW-1185">Reference proteome</keyword>
<dbReference type="CDD" id="cd02440">
    <property type="entry name" value="AdoMet_MTases"/>
    <property type="match status" value="1"/>
</dbReference>
<sequence length="356" mass="40409">MEPASPKHNLKSASSSPRSPEPDSVVDIASHTALEPDELEAEAVLDDGDSGIGSLHSSTTSIRDEMILQRREHGRQYQGYMEAKYVLPMDEQELERLDFQCHLVWLSLDKKHCLAPIKNPSRALDVGCGTGMWAMEYADANPGTEVLGVDLAPVQPQCVPPNLLFEVDDLEQPWNFTNKFDYIHCQLMIGAFQDWPKFFEQSFAYLAPSGYVEIHDIDFVIRCDDRTLTATSALSKWHALMHEAAATAGFPLDAISKVPEMMRDAGFVDIVARPIKWPINTWPRDAKHKDLGRWAHENFAWGCESMSLALFTRVLGWSADEVRVFMAEVRQDLKDRRVHAYWNFWAVYARKPGEKK</sequence>
<keyword evidence="3" id="KW-0808">Transferase</keyword>
<dbReference type="EMBL" id="JAUKUA010000002">
    <property type="protein sequence ID" value="KAK0724419.1"/>
    <property type="molecule type" value="Genomic_DNA"/>
</dbReference>
<dbReference type="GO" id="GO:0032259">
    <property type="term" value="P:methylation"/>
    <property type="evidence" value="ECO:0007669"/>
    <property type="project" value="UniProtKB-KW"/>
</dbReference>
<keyword evidence="3" id="KW-0489">Methyltransferase</keyword>
<feature type="region of interest" description="Disordered" evidence="2">
    <location>
        <begin position="1"/>
        <end position="24"/>
    </location>
</feature>